<dbReference type="EMBL" id="BAAALS010000024">
    <property type="protein sequence ID" value="GAA1767604.1"/>
    <property type="molecule type" value="Genomic_DNA"/>
</dbReference>
<proteinExistence type="predicted"/>
<name>A0ABN2KWY4_9ACTN</name>
<dbReference type="Proteomes" id="UP001500655">
    <property type="component" value="Unassembled WGS sequence"/>
</dbReference>
<sequence length="181" mass="19774">MLTVELERLVANLRRLDRSVVDLLRPGVPRELVLLTAGLTEVPESVAMWFGWCNGVEARPGQLQDEVNIIPAYNPLSVEEAVYAKASYEGDAALGELFLPLLTTASGDIYAAVWDRNVNEARVAGVLVGEPTEVEFSSIEQMVMVFNACFDNGSFFVGAENRLIMDPEGYEQTYADVIGGA</sequence>
<evidence type="ECO:0000313" key="2">
    <source>
        <dbReference type="Proteomes" id="UP001500655"/>
    </source>
</evidence>
<protein>
    <submittedName>
        <fullName evidence="1">Uncharacterized protein</fullName>
    </submittedName>
</protein>
<evidence type="ECO:0000313" key="1">
    <source>
        <dbReference type="EMBL" id="GAA1767604.1"/>
    </source>
</evidence>
<keyword evidence="2" id="KW-1185">Reference proteome</keyword>
<accession>A0ABN2KWY4</accession>
<dbReference type="RefSeq" id="WP_344085003.1">
    <property type="nucleotide sequence ID" value="NZ_BAAALS010000024.1"/>
</dbReference>
<organism evidence="1 2">
    <name type="scientific">Luedemannella helvata</name>
    <dbReference type="NCBI Taxonomy" id="349315"/>
    <lineage>
        <taxon>Bacteria</taxon>
        <taxon>Bacillati</taxon>
        <taxon>Actinomycetota</taxon>
        <taxon>Actinomycetes</taxon>
        <taxon>Micromonosporales</taxon>
        <taxon>Micromonosporaceae</taxon>
        <taxon>Luedemannella</taxon>
    </lineage>
</organism>
<reference evidence="1 2" key="1">
    <citation type="journal article" date="2019" name="Int. J. Syst. Evol. Microbiol.">
        <title>The Global Catalogue of Microorganisms (GCM) 10K type strain sequencing project: providing services to taxonomists for standard genome sequencing and annotation.</title>
        <authorList>
            <consortium name="The Broad Institute Genomics Platform"/>
            <consortium name="The Broad Institute Genome Sequencing Center for Infectious Disease"/>
            <person name="Wu L."/>
            <person name="Ma J."/>
        </authorList>
    </citation>
    <scope>NUCLEOTIDE SEQUENCE [LARGE SCALE GENOMIC DNA]</scope>
    <source>
        <strain evidence="1 2">JCM 13249</strain>
    </source>
</reference>
<comment type="caution">
    <text evidence="1">The sequence shown here is derived from an EMBL/GenBank/DDBJ whole genome shotgun (WGS) entry which is preliminary data.</text>
</comment>
<gene>
    <name evidence="1" type="ORF">GCM10009681_43340</name>
</gene>